<gene>
    <name evidence="2" type="ORF">HJO_02205</name>
</gene>
<name>A0A059FTX6_9PROT</name>
<evidence type="ECO:0008006" key="4">
    <source>
        <dbReference type="Google" id="ProtNLM"/>
    </source>
</evidence>
<reference evidence="2 3" key="1">
    <citation type="journal article" date="2014" name="Antonie Van Leeuwenhoek">
        <title>Hyphomonas beringensis sp. nov. and Hyphomonas chukchiensis sp. nov., isolated from surface seawater of the Bering Sea and Chukchi Sea.</title>
        <authorList>
            <person name="Li C."/>
            <person name="Lai Q."/>
            <person name="Li G."/>
            <person name="Dong C."/>
            <person name="Wang J."/>
            <person name="Liao Y."/>
            <person name="Shao Z."/>
        </authorList>
    </citation>
    <scope>NUCLEOTIDE SEQUENCE [LARGE SCALE GENOMIC DNA]</scope>
    <source>
        <strain evidence="2 3">MHS-2</strain>
    </source>
</reference>
<dbReference type="STRING" id="1280950.HJO_02205"/>
<evidence type="ECO:0000313" key="3">
    <source>
        <dbReference type="Proteomes" id="UP000025171"/>
    </source>
</evidence>
<proteinExistence type="predicted"/>
<sequence length="175" mass="19367">MESSRKSWLRIASAAFLVTIPILAAAILAGTVTYWGLGIHEIGDNTIVLYDAPPVAERRVYGLLATLVPAALLIYALWQLFRMFLGFNTIDHVDTRTIVRLKAFSLFTFLGVLAAFLLSGVMRWAIGEFDNAPLWTHLGFSAAHAAVMFCTAVIYVAASIIDEGYAYKRETEEYV</sequence>
<keyword evidence="1" id="KW-0812">Transmembrane</keyword>
<dbReference type="Proteomes" id="UP000025171">
    <property type="component" value="Unassembled WGS sequence"/>
</dbReference>
<dbReference type="PATRIC" id="fig|1280950.3.peg.451"/>
<protein>
    <recommendedName>
        <fullName evidence="4">DUF2975 domain-containing protein</fullName>
    </recommendedName>
</protein>
<feature type="transmembrane region" description="Helical" evidence="1">
    <location>
        <begin position="101"/>
        <end position="126"/>
    </location>
</feature>
<feature type="transmembrane region" description="Helical" evidence="1">
    <location>
        <begin position="60"/>
        <end position="81"/>
    </location>
</feature>
<accession>A0A059FTX6</accession>
<keyword evidence="3" id="KW-1185">Reference proteome</keyword>
<feature type="transmembrane region" description="Helical" evidence="1">
    <location>
        <begin position="12"/>
        <end position="37"/>
    </location>
</feature>
<evidence type="ECO:0000313" key="2">
    <source>
        <dbReference type="EMBL" id="KCZ94150.1"/>
    </source>
</evidence>
<dbReference type="RefSeq" id="WP_035613071.1">
    <property type="nucleotide sequence ID" value="NZ_ARYK01000001.1"/>
</dbReference>
<keyword evidence="1" id="KW-1133">Transmembrane helix</keyword>
<evidence type="ECO:0000256" key="1">
    <source>
        <dbReference type="SAM" id="Phobius"/>
    </source>
</evidence>
<organism evidence="2 3">
    <name type="scientific">Hyphomonas johnsonii MHS-2</name>
    <dbReference type="NCBI Taxonomy" id="1280950"/>
    <lineage>
        <taxon>Bacteria</taxon>
        <taxon>Pseudomonadati</taxon>
        <taxon>Pseudomonadota</taxon>
        <taxon>Alphaproteobacteria</taxon>
        <taxon>Hyphomonadales</taxon>
        <taxon>Hyphomonadaceae</taxon>
        <taxon>Hyphomonas</taxon>
    </lineage>
</organism>
<dbReference type="AlphaFoldDB" id="A0A059FTX6"/>
<dbReference type="EMBL" id="ARYK01000001">
    <property type="protein sequence ID" value="KCZ94150.1"/>
    <property type="molecule type" value="Genomic_DNA"/>
</dbReference>
<comment type="caution">
    <text evidence="2">The sequence shown here is derived from an EMBL/GenBank/DDBJ whole genome shotgun (WGS) entry which is preliminary data.</text>
</comment>
<keyword evidence="1" id="KW-0472">Membrane</keyword>
<feature type="transmembrane region" description="Helical" evidence="1">
    <location>
        <begin position="138"/>
        <end position="161"/>
    </location>
</feature>